<dbReference type="EMBL" id="LDOU01000012">
    <property type="protein sequence ID" value="KLV09420.1"/>
    <property type="molecule type" value="Genomic_DNA"/>
</dbReference>
<proteinExistence type="predicted"/>
<reference evidence="1 2" key="1">
    <citation type="submission" date="2015-05" db="EMBL/GenBank/DDBJ databases">
        <title>Photobacterium galathea sp. nov.</title>
        <authorList>
            <person name="Machado H."/>
            <person name="Gram L."/>
        </authorList>
    </citation>
    <scope>NUCLEOTIDE SEQUENCE [LARGE SCALE GENOMIC DNA]</scope>
    <source>
        <strain evidence="1 2">DSM 22954</strain>
    </source>
</reference>
<accession>A0A0J1HCP5</accession>
<dbReference type="Proteomes" id="UP000035909">
    <property type="component" value="Unassembled WGS sequence"/>
</dbReference>
<keyword evidence="2" id="KW-1185">Reference proteome</keyword>
<evidence type="ECO:0000313" key="2">
    <source>
        <dbReference type="Proteomes" id="UP000035909"/>
    </source>
</evidence>
<dbReference type="PATRIC" id="fig|320778.3.peg.2491"/>
<organism evidence="1 2">
    <name type="scientific">Photobacterium ganghwense</name>
    <dbReference type="NCBI Taxonomy" id="320778"/>
    <lineage>
        <taxon>Bacteria</taxon>
        <taxon>Pseudomonadati</taxon>
        <taxon>Pseudomonadota</taxon>
        <taxon>Gammaproteobacteria</taxon>
        <taxon>Vibrionales</taxon>
        <taxon>Vibrionaceae</taxon>
        <taxon>Photobacterium</taxon>
    </lineage>
</organism>
<comment type="caution">
    <text evidence="1">The sequence shown here is derived from an EMBL/GenBank/DDBJ whole genome shotgun (WGS) entry which is preliminary data.</text>
</comment>
<name>A0A0J1HCP5_9GAMM</name>
<protein>
    <submittedName>
        <fullName evidence="1">Uncharacterized protein</fullName>
    </submittedName>
</protein>
<dbReference type="AlphaFoldDB" id="A0A0J1HCP5"/>
<evidence type="ECO:0000313" key="1">
    <source>
        <dbReference type="EMBL" id="KLV09420.1"/>
    </source>
</evidence>
<gene>
    <name evidence="1" type="ORF">ABT57_11440</name>
</gene>
<sequence length="194" mass="22061">MLLGSTFFIATASANALVGEMYDYESIGRSFSHQFDKILKFESRLNAIKSNKVAFLDQQQIDRVNRVLRHIRQLKQVHNKLHKGNYYSVGREIVDASLGNPNCEVHTIALAAAKTIQVSCTGLGYDIESDTYYSEYAYSDFFMTEKQGSGRVVVTSFIDGRLSHLEEQIIAVDDEMARVYAPYLHDKQRTYKTP</sequence>